<comment type="caution">
    <text evidence="3">The sequence shown here is derived from an EMBL/GenBank/DDBJ whole genome shotgun (WGS) entry which is preliminary data.</text>
</comment>
<dbReference type="Proteomes" id="UP001595705">
    <property type="component" value="Unassembled WGS sequence"/>
</dbReference>
<dbReference type="SUPFAM" id="SSF51338">
    <property type="entry name" value="Composite domain of metallo-dependent hydrolases"/>
    <property type="match status" value="1"/>
</dbReference>
<dbReference type="GO" id="GO:0004180">
    <property type="term" value="F:carboxypeptidase activity"/>
    <property type="evidence" value="ECO:0007669"/>
    <property type="project" value="UniProtKB-KW"/>
</dbReference>
<evidence type="ECO:0000256" key="1">
    <source>
        <dbReference type="PROSITE-ProRule" id="PRU01379"/>
    </source>
</evidence>
<organism evidence="3 4">
    <name type="scientific">Luteimonas soli</name>
    <dbReference type="NCBI Taxonomy" id="1648966"/>
    <lineage>
        <taxon>Bacteria</taxon>
        <taxon>Pseudomonadati</taxon>
        <taxon>Pseudomonadota</taxon>
        <taxon>Gammaproteobacteria</taxon>
        <taxon>Lysobacterales</taxon>
        <taxon>Lysobacteraceae</taxon>
        <taxon>Luteimonas</taxon>
    </lineage>
</organism>
<keyword evidence="3" id="KW-0121">Carboxypeptidase</keyword>
<dbReference type="InterPro" id="IPR000834">
    <property type="entry name" value="Peptidase_M14"/>
</dbReference>
<keyword evidence="3" id="KW-0378">Hydrolase</keyword>
<keyword evidence="3" id="KW-0645">Protease</keyword>
<dbReference type="SUPFAM" id="SSF53187">
    <property type="entry name" value="Zn-dependent exopeptidases"/>
    <property type="match status" value="1"/>
</dbReference>
<dbReference type="EMBL" id="JBHRYA010000003">
    <property type="protein sequence ID" value="MFC3715815.1"/>
    <property type="molecule type" value="Genomic_DNA"/>
</dbReference>
<dbReference type="PROSITE" id="PS52035">
    <property type="entry name" value="PEPTIDASE_M14"/>
    <property type="match status" value="1"/>
</dbReference>
<dbReference type="Gene3D" id="2.30.40.10">
    <property type="entry name" value="Urease, subunit C, domain 1"/>
    <property type="match status" value="1"/>
</dbReference>
<proteinExistence type="inferred from homology"/>
<protein>
    <submittedName>
        <fullName evidence="3">M14 family zinc carboxypeptidase</fullName>
    </submittedName>
</protein>
<evidence type="ECO:0000259" key="2">
    <source>
        <dbReference type="PROSITE" id="PS52035"/>
    </source>
</evidence>
<gene>
    <name evidence="3" type="ORF">ACFONC_06605</name>
</gene>
<dbReference type="Pfam" id="PF00246">
    <property type="entry name" value="Peptidase_M14"/>
    <property type="match status" value="1"/>
</dbReference>
<accession>A0ABV7XI26</accession>
<name>A0ABV7XI26_9GAMM</name>
<dbReference type="InterPro" id="IPR011059">
    <property type="entry name" value="Metal-dep_hydrolase_composite"/>
</dbReference>
<reference evidence="4" key="1">
    <citation type="journal article" date="2019" name="Int. J. Syst. Evol. Microbiol.">
        <title>The Global Catalogue of Microorganisms (GCM) 10K type strain sequencing project: providing services to taxonomists for standard genome sequencing and annotation.</title>
        <authorList>
            <consortium name="The Broad Institute Genomics Platform"/>
            <consortium name="The Broad Institute Genome Sequencing Center for Infectious Disease"/>
            <person name="Wu L."/>
            <person name="Ma J."/>
        </authorList>
    </citation>
    <scope>NUCLEOTIDE SEQUENCE [LARGE SCALE GENOMIC DNA]</scope>
    <source>
        <strain evidence="4">KCTC 42441</strain>
    </source>
</reference>
<evidence type="ECO:0000313" key="4">
    <source>
        <dbReference type="Proteomes" id="UP001595705"/>
    </source>
</evidence>
<evidence type="ECO:0000313" key="3">
    <source>
        <dbReference type="EMBL" id="MFC3715815.1"/>
    </source>
</evidence>
<feature type="domain" description="Peptidase M14" evidence="2">
    <location>
        <begin position="27"/>
        <end position="282"/>
    </location>
</feature>
<keyword evidence="4" id="KW-1185">Reference proteome</keyword>
<comment type="similarity">
    <text evidence="1">Belongs to the peptidase M14 family.</text>
</comment>
<comment type="caution">
    <text evidence="1">Lacks conserved residue(s) required for the propagation of feature annotation.</text>
</comment>
<dbReference type="Gene3D" id="3.40.630.10">
    <property type="entry name" value="Zn peptidases"/>
    <property type="match status" value="1"/>
</dbReference>
<sequence length="417" mass="45759">MPPPPTWLEDLDALYDASIRVPGLEDRTFTPEHWWDVAGPLATQARGFHVEEVGSSAEGRPLRHVSWGDGDTRVLLWSQMHGDESTASMAIADLFRFLGEHPDHPLVRRLREGTALHFLPVMNPDGAARFQRRNAQGIDINRDARALASPEARALHDLRERVKPAFGFNLHDQQVGYRAGDSDRGTAIALLAPAFNEARDVNASRARAIELSVAIRAVLEPYIGGRIAKWDDTFNPRAFGDLTQESGVSTVLIESGGIEGDLQKQRLRKLNFLALAGALDAIATGSYAGLPHDRYDELPENGRVWPDLRISGGTLALPGQPQARVDLMIDFERSLLERGGTIADIGDLGDRRARRTIDATGLYIVPFDPPGARADGERRTLAPDMPAYFHLSRDPQGHDVVWTLAGDVDPAQPGPAR</sequence>
<dbReference type="RefSeq" id="WP_386742914.1">
    <property type="nucleotide sequence ID" value="NZ_JBHRYA010000003.1"/>
</dbReference>